<dbReference type="SUPFAM" id="SSF82895">
    <property type="entry name" value="TSP-1 type 1 repeat"/>
    <property type="match status" value="1"/>
</dbReference>
<dbReference type="Pfam" id="PF00090">
    <property type="entry name" value="TSP_1"/>
    <property type="match status" value="1"/>
</dbReference>
<evidence type="ECO:0000313" key="4">
    <source>
        <dbReference type="Proteomes" id="UP000076502"/>
    </source>
</evidence>
<feature type="chain" id="PRO_5007599442" evidence="2">
    <location>
        <begin position="22"/>
        <end position="863"/>
    </location>
</feature>
<protein>
    <submittedName>
        <fullName evidence="3">Uncharacterized protein</fullName>
    </submittedName>
</protein>
<dbReference type="EMBL" id="KQ434846">
    <property type="protein sequence ID" value="KZC08404.1"/>
    <property type="molecule type" value="Genomic_DNA"/>
</dbReference>
<dbReference type="PROSITE" id="PS50092">
    <property type="entry name" value="TSP1"/>
    <property type="match status" value="1"/>
</dbReference>
<dbReference type="InterPro" id="IPR036383">
    <property type="entry name" value="TSP1_rpt_sf"/>
</dbReference>
<name>A0A154PAK9_DUFNO</name>
<feature type="compositionally biased region" description="Basic and acidic residues" evidence="1">
    <location>
        <begin position="555"/>
        <end position="566"/>
    </location>
</feature>
<feature type="region of interest" description="Disordered" evidence="1">
    <location>
        <begin position="328"/>
        <end position="347"/>
    </location>
</feature>
<keyword evidence="2" id="KW-0732">Signal</keyword>
<sequence length="863" mass="98778">MLKASICSGAWILTILLLVTSVSRITRHNVINGINDFSWQYHHDCCCRHHHEQLKNSNYHIISSKHIQQDFKHSLNDTCPCDSLSIIALYETINNSNNTINFTKRVEILYKESLRNNLDYSINSSILSSFINYFDDIYNSKEKLFIAFNNISAQSIKVHGKNQRGPVDYPWKRRSLCALSDDGQYSIDSVWNTDDSDGVGVKEHERKTKTLSDYNGPVFMNDIVDPDSLKTHVRVKRSKSNPNSPVAYQQDYLKDLADSFPRDSYELIDENYDDDTSFDAKREVNPRKYLASVDHPIEPTKRDVVNNNFGSYHSSPGDEFAENNLPSERQSFSSEEVVSVPTETGKEKFVEKTPRSVDQVGNQESLTGDVPVVNQRSQDLNLETVPEDRMLAVELVRKKRNNYVNAQNERNSREDNSLKINEVALADSTGEIQKLFKDQNLESRSREPSSLAIADLKADLLRFKRRAKNDRREKESKGKKKKKHASKKQHDLKDNPPRSRKNVPSRNTNQRRSVRKRKNSEPRSDGKSNLGFAKLVSKRNNDNNFRRRSVSLIKPTDKESESERASSPDTLSVQARLKKIRENDIDTENSEISLVSHRGDGFEASQKLDENSNTLMDDEERVGTKNRNPISMADETKVRSKRDRSMESRHGFLSEDDELRYYENIREYQPNRDCATQGENSASNEAEADRAVRSIGEVKDLVKELATKVGSEKRIETRAIDELCSNITTACVDFKEPSAIVQRCAPTSTEKIVVNRKAGKRKINERKHVKGKNDNLTVKKRSSREHGTKEPSSMPKTIRRETEKSQRKWGTWTDWSSCSVTCGKGRQIRWRYCLHDCSTAETEMEEKACQLPACPPGKFLGIF</sequence>
<organism evidence="3 4">
    <name type="scientific">Dufourea novaeangliae</name>
    <name type="common">Sweat bee</name>
    <dbReference type="NCBI Taxonomy" id="178035"/>
    <lineage>
        <taxon>Eukaryota</taxon>
        <taxon>Metazoa</taxon>
        <taxon>Ecdysozoa</taxon>
        <taxon>Arthropoda</taxon>
        <taxon>Hexapoda</taxon>
        <taxon>Insecta</taxon>
        <taxon>Pterygota</taxon>
        <taxon>Neoptera</taxon>
        <taxon>Endopterygota</taxon>
        <taxon>Hymenoptera</taxon>
        <taxon>Apocrita</taxon>
        <taxon>Aculeata</taxon>
        <taxon>Apoidea</taxon>
        <taxon>Anthophila</taxon>
        <taxon>Halictidae</taxon>
        <taxon>Rophitinae</taxon>
        <taxon>Dufourea</taxon>
    </lineage>
</organism>
<evidence type="ECO:0000256" key="2">
    <source>
        <dbReference type="SAM" id="SignalP"/>
    </source>
</evidence>
<evidence type="ECO:0000256" key="1">
    <source>
        <dbReference type="SAM" id="MobiDB-lite"/>
    </source>
</evidence>
<reference evidence="3 4" key="1">
    <citation type="submission" date="2015-07" db="EMBL/GenBank/DDBJ databases">
        <title>The genome of Dufourea novaeangliae.</title>
        <authorList>
            <person name="Pan H."/>
            <person name="Kapheim K."/>
        </authorList>
    </citation>
    <scope>NUCLEOTIDE SEQUENCE [LARGE SCALE GENOMIC DNA]</scope>
    <source>
        <strain evidence="3">0120121106</strain>
        <tissue evidence="3">Whole body</tissue>
    </source>
</reference>
<dbReference type="AlphaFoldDB" id="A0A154PAK9"/>
<feature type="region of interest" description="Disordered" evidence="1">
    <location>
        <begin position="464"/>
        <end position="571"/>
    </location>
</feature>
<accession>A0A154PAK9</accession>
<dbReference type="Proteomes" id="UP000076502">
    <property type="component" value="Unassembled WGS sequence"/>
</dbReference>
<feature type="compositionally biased region" description="Basic and acidic residues" evidence="1">
    <location>
        <begin position="634"/>
        <end position="648"/>
    </location>
</feature>
<feature type="compositionally biased region" description="Basic and acidic residues" evidence="1">
    <location>
        <begin position="488"/>
        <end position="497"/>
    </location>
</feature>
<feature type="signal peptide" evidence="2">
    <location>
        <begin position="1"/>
        <end position="21"/>
    </location>
</feature>
<gene>
    <name evidence="3" type="ORF">WN55_09308</name>
</gene>
<dbReference type="Gene3D" id="2.20.100.10">
    <property type="entry name" value="Thrombospondin type-1 (TSP1) repeat"/>
    <property type="match status" value="1"/>
</dbReference>
<dbReference type="SMART" id="SM00209">
    <property type="entry name" value="TSP1"/>
    <property type="match status" value="1"/>
</dbReference>
<keyword evidence="4" id="KW-1185">Reference proteome</keyword>
<evidence type="ECO:0000313" key="3">
    <source>
        <dbReference type="EMBL" id="KZC08404.1"/>
    </source>
</evidence>
<feature type="compositionally biased region" description="Basic residues" evidence="1">
    <location>
        <begin position="477"/>
        <end position="487"/>
    </location>
</feature>
<proteinExistence type="predicted"/>
<feature type="region of interest" description="Disordered" evidence="1">
    <location>
        <begin position="772"/>
        <end position="806"/>
    </location>
</feature>
<feature type="region of interest" description="Disordered" evidence="1">
    <location>
        <begin position="603"/>
        <end position="648"/>
    </location>
</feature>
<dbReference type="InterPro" id="IPR000884">
    <property type="entry name" value="TSP1_rpt"/>
</dbReference>
<dbReference type="STRING" id="178035.A0A154PAK9"/>